<dbReference type="EMBL" id="MW021763">
    <property type="protein sequence ID" value="QPX75118.1"/>
    <property type="molecule type" value="Genomic_DNA"/>
</dbReference>
<dbReference type="Pfam" id="PF03354">
    <property type="entry name" value="TerL_ATPase"/>
    <property type="match status" value="1"/>
</dbReference>
<feature type="domain" description="Terminase large subunit-like ATPase" evidence="4">
    <location>
        <begin position="130"/>
        <end position="282"/>
    </location>
</feature>
<organism evidence="6 7">
    <name type="scientific">Serratia phage vB_SmaS_Bigdog</name>
    <dbReference type="NCBI Taxonomy" id="2777364"/>
    <lineage>
        <taxon>Viruses</taxon>
        <taxon>Duplodnaviria</taxon>
        <taxon>Heunggongvirae</taxon>
        <taxon>Uroviricota</taxon>
        <taxon>Caudoviricetes</taxon>
        <taxon>Bonzeevirus</taxon>
        <taxon>Bonzeevirus bigdog</taxon>
    </lineage>
</organism>
<name>A0A7T3N9Z7_9CAUD</name>
<dbReference type="InterPro" id="IPR046461">
    <property type="entry name" value="TerL_ATPase"/>
</dbReference>
<evidence type="ECO:0000259" key="4">
    <source>
        <dbReference type="Pfam" id="PF03354"/>
    </source>
</evidence>
<dbReference type="Pfam" id="PF20441">
    <property type="entry name" value="TerL_nuclease"/>
    <property type="match status" value="1"/>
</dbReference>
<dbReference type="Gene3D" id="3.40.50.300">
    <property type="entry name" value="P-loop containing nucleotide triphosphate hydrolases"/>
    <property type="match status" value="1"/>
</dbReference>
<dbReference type="InterPro" id="IPR005021">
    <property type="entry name" value="Terminase_largesu-like"/>
</dbReference>
<reference evidence="6 7" key="1">
    <citation type="submission" date="2020-09" db="EMBL/GenBank/DDBJ databases">
        <authorList>
            <person name="Hogan T.J."/>
            <person name="Wilson M.E."/>
            <person name="Walker J.K."/>
            <person name="Johnson L."/>
            <person name="Sharma R."/>
            <person name="Grose J.H."/>
        </authorList>
    </citation>
    <scope>NUCLEOTIDE SEQUENCE [LARGE SCALE GENOMIC DNA]</scope>
</reference>
<comment type="subcellular location">
    <subcellularLocation>
        <location evidence="1">Host nucleus</location>
    </subcellularLocation>
</comment>
<evidence type="ECO:0000256" key="3">
    <source>
        <dbReference type="ARBA" id="ARBA00022562"/>
    </source>
</evidence>
<dbReference type="PANTHER" id="PTHR41287">
    <property type="match status" value="1"/>
</dbReference>
<evidence type="ECO:0000256" key="1">
    <source>
        <dbReference type="ARBA" id="ARBA00004147"/>
    </source>
</evidence>
<dbReference type="Proteomes" id="UP000595656">
    <property type="component" value="Segment"/>
</dbReference>
<evidence type="ECO:0000313" key="6">
    <source>
        <dbReference type="EMBL" id="QPX75118.1"/>
    </source>
</evidence>
<evidence type="ECO:0000313" key="7">
    <source>
        <dbReference type="Proteomes" id="UP000595656"/>
    </source>
</evidence>
<dbReference type="GO" id="GO:0004519">
    <property type="term" value="F:endonuclease activity"/>
    <property type="evidence" value="ECO:0007669"/>
    <property type="project" value="InterPro"/>
</dbReference>
<feature type="domain" description="Terminase large subunit-like endonuclease" evidence="5">
    <location>
        <begin position="296"/>
        <end position="585"/>
    </location>
</feature>
<dbReference type="PANTHER" id="PTHR41287:SF1">
    <property type="entry name" value="PROTEIN YMFN"/>
    <property type="match status" value="1"/>
</dbReference>
<evidence type="ECO:0000256" key="2">
    <source>
        <dbReference type="ARBA" id="ARBA00014531"/>
    </source>
</evidence>
<protein>
    <recommendedName>
        <fullName evidence="2">Replication-associated protein</fullName>
    </recommendedName>
</protein>
<dbReference type="InterPro" id="IPR046462">
    <property type="entry name" value="TerL_nuclease"/>
</dbReference>
<keyword evidence="3" id="KW-1048">Host nucleus</keyword>
<gene>
    <name evidence="6" type="ORF">BIGDOG_13</name>
</gene>
<sequence length="602" mass="68422">MTDSMIRVHGLAHKNVQVDDGINYAIDVVEGRILVCRYVLLACQRFMRDLERAANENDPLLFSYPRAQHVLDFATHYCVHVKGKRWRGKPVDMMDFHAFILINIFGFIRPQIDEITGEHFEDEDGDPVYVRRFTHAMALVARKNAKSFIASVVGNYMTFADGEGGSEVYSAATTRQQAKIVFDDAKEMIRSSERLRQHLKTTEKAIFHSPSYSRFMPVSSEAGTLDGLNIHCAIIDEIHAHKKRDLYDVLETATGARDQPLIFIISTAGVILDGICIELKNYGVKILEMEADNEETDAFFFIWYTMDEEDIEGDNANTIYDKPDLWFKANPGMGVCKSIKDMKTLAGKARNEATARANFQTKHLNIFVNGTFAWCDMARFRACKKSDKLKFTGKKFIIGVDLAEKIDICAAVKAYYTDNGHIGYLVKYWLPEGRLLTCSAEMRERYENWYAKGWLKLTEGDAIDIAEIEADLKEWVEGEEDYFEELAYDPWHATQFAMKCAENNGWNVVEVPQVTRNLNEAMRHTEETMLLNKLYPPADGATEWMMSNVQANRDRNGNIFPDKSSAEQKIDSASALFTAISRIIRHTSGVNVPDVPDDMGTL</sequence>
<accession>A0A7T3N9Z7</accession>
<keyword evidence="7" id="KW-1185">Reference proteome</keyword>
<dbReference type="InterPro" id="IPR027417">
    <property type="entry name" value="P-loop_NTPase"/>
</dbReference>
<proteinExistence type="predicted"/>
<evidence type="ECO:0000259" key="5">
    <source>
        <dbReference type="Pfam" id="PF20441"/>
    </source>
</evidence>